<dbReference type="AlphaFoldDB" id="A0A1G8Z7F3"/>
<gene>
    <name evidence="2" type="ORF">SAMN04487820_104280</name>
</gene>
<evidence type="ECO:0000259" key="1">
    <source>
        <dbReference type="Pfam" id="PF04167"/>
    </source>
</evidence>
<feature type="domain" description="DUF402" evidence="1">
    <location>
        <begin position="93"/>
        <end position="156"/>
    </location>
</feature>
<dbReference type="Proteomes" id="UP000199213">
    <property type="component" value="Unassembled WGS sequence"/>
</dbReference>
<dbReference type="EMBL" id="FNFM01000004">
    <property type="protein sequence ID" value="SDK10958.1"/>
    <property type="molecule type" value="Genomic_DNA"/>
</dbReference>
<dbReference type="Pfam" id="PF04167">
    <property type="entry name" value="DUF402"/>
    <property type="match status" value="1"/>
</dbReference>
<keyword evidence="3" id="KW-1185">Reference proteome</keyword>
<evidence type="ECO:0000313" key="2">
    <source>
        <dbReference type="EMBL" id="SDK10958.1"/>
    </source>
</evidence>
<dbReference type="SUPFAM" id="SSF159234">
    <property type="entry name" value="FomD-like"/>
    <property type="match status" value="1"/>
</dbReference>
<accession>A0A1G8Z7F3</accession>
<dbReference type="Gene3D" id="2.40.380.10">
    <property type="entry name" value="FomD-like"/>
    <property type="match status" value="1"/>
</dbReference>
<dbReference type="InterPro" id="IPR035930">
    <property type="entry name" value="FomD-like_sf"/>
</dbReference>
<dbReference type="RefSeq" id="WP_245694004.1">
    <property type="nucleotide sequence ID" value="NZ_FNFM01000004.1"/>
</dbReference>
<proteinExistence type="predicted"/>
<name>A0A1G8Z7F3_ACTMZ</name>
<protein>
    <recommendedName>
        <fullName evidence="1">DUF402 domain-containing protein</fullName>
    </recommendedName>
</protein>
<organism evidence="2 3">
    <name type="scientific">Actinopolyspora mzabensis</name>
    <dbReference type="NCBI Taxonomy" id="995066"/>
    <lineage>
        <taxon>Bacteria</taxon>
        <taxon>Bacillati</taxon>
        <taxon>Actinomycetota</taxon>
        <taxon>Actinomycetes</taxon>
        <taxon>Actinopolysporales</taxon>
        <taxon>Actinopolysporaceae</taxon>
        <taxon>Actinopolyspora</taxon>
    </lineage>
</organism>
<dbReference type="InterPro" id="IPR007295">
    <property type="entry name" value="DUF402"/>
</dbReference>
<evidence type="ECO:0000313" key="3">
    <source>
        <dbReference type="Proteomes" id="UP000199213"/>
    </source>
</evidence>
<reference evidence="3" key="1">
    <citation type="submission" date="2016-10" db="EMBL/GenBank/DDBJ databases">
        <authorList>
            <person name="Varghese N."/>
            <person name="Submissions S."/>
        </authorList>
    </citation>
    <scope>NUCLEOTIDE SEQUENCE [LARGE SCALE GENOMIC DNA]</scope>
    <source>
        <strain evidence="3">DSM 45460</strain>
    </source>
</reference>
<sequence length="172" mass="19323">MVEFVGSVITPQHVEVVDVASGQRHLGSGITQQLDDCRLERWGLCLECNTPDDPVHGSEVTWLLPGLGLRLTRYRPRSRHARPDGSLLTAARIERDARSWITTDLLLGLEVPEHGAARIVKSEEFAAAVSDGMLTLEEADLAVCTVHRIYEEIRLHRDVEQWLAYRGVFTAW</sequence>